<gene>
    <name evidence="1" type="ORF">R2601_23031</name>
</gene>
<dbReference type="EMBL" id="AATQ01000032">
    <property type="protein sequence ID" value="EAU45111.1"/>
    <property type="molecule type" value="Genomic_DNA"/>
</dbReference>
<dbReference type="GO" id="GO:0009143">
    <property type="term" value="P:nucleoside triphosphate catabolic process"/>
    <property type="evidence" value="ECO:0007669"/>
    <property type="project" value="InterPro"/>
</dbReference>
<name>Q0FLI7_SALBH</name>
<keyword evidence="2" id="KW-1185">Reference proteome</keyword>
<proteinExistence type="predicted"/>
<evidence type="ECO:0000313" key="2">
    <source>
        <dbReference type="Proteomes" id="UP000006230"/>
    </source>
</evidence>
<organism evidence="1 2">
    <name type="scientific">Salipiger bermudensis (strain DSM 26914 / JCM 13377 / KCTC 12554 / HTCC2601)</name>
    <name type="common">Pelagibaca bermudensis</name>
    <dbReference type="NCBI Taxonomy" id="314265"/>
    <lineage>
        <taxon>Bacteria</taxon>
        <taxon>Pseudomonadati</taxon>
        <taxon>Pseudomonadota</taxon>
        <taxon>Alphaproteobacteria</taxon>
        <taxon>Rhodobacterales</taxon>
        <taxon>Roseobacteraceae</taxon>
        <taxon>Salipiger</taxon>
    </lineage>
</organism>
<accession>Q0FLI7</accession>
<protein>
    <recommendedName>
        <fullName evidence="3">NTP pyrophosphohydrolase MazG putative catalytic core domain-containing protein</fullName>
    </recommendedName>
</protein>
<dbReference type="CDD" id="cd11523">
    <property type="entry name" value="NTP-PPase"/>
    <property type="match status" value="1"/>
</dbReference>
<dbReference type="AlphaFoldDB" id="Q0FLI7"/>
<dbReference type="GO" id="GO:0047429">
    <property type="term" value="F:nucleoside triphosphate diphosphatase activity"/>
    <property type="evidence" value="ECO:0007669"/>
    <property type="project" value="InterPro"/>
</dbReference>
<dbReference type="RefSeq" id="WP_007799738.1">
    <property type="nucleotide sequence ID" value="NZ_DS022276.1"/>
</dbReference>
<reference evidence="1 2" key="1">
    <citation type="journal article" date="2010" name="J. Bacteriol.">
        <title>Genome sequences of Pelagibaca bermudensis HTCC2601T and Maritimibacter alkaliphilus HTCC2654T, the type strains of two marine Roseobacter genera.</title>
        <authorList>
            <person name="Thrash J.C."/>
            <person name="Cho J.C."/>
            <person name="Ferriera S."/>
            <person name="Johnson J."/>
            <person name="Vergin K.L."/>
            <person name="Giovannoni S.J."/>
        </authorList>
    </citation>
    <scope>NUCLEOTIDE SEQUENCE [LARGE SCALE GENOMIC DNA]</scope>
    <source>
        <strain evidence="2">DSM 26914 / JCM 13377 / KCTC 12554 / HTCC2601</strain>
    </source>
</reference>
<evidence type="ECO:0008006" key="3">
    <source>
        <dbReference type="Google" id="ProtNLM"/>
    </source>
</evidence>
<dbReference type="Pfam" id="PF12643">
    <property type="entry name" value="MazG-like"/>
    <property type="match status" value="1"/>
</dbReference>
<sequence length="114" mass="12473">MSTLTFGALRQANNTRQTEWPGNDKADVAFRAIEVAGEFGEVAEAVKKYLRHERGIKGSICAPEDVADEMADAVIALDLLAAKMGIDLSEAVARKFNRTSVKYGMQTRLPEQSN</sequence>
<evidence type="ECO:0000313" key="1">
    <source>
        <dbReference type="EMBL" id="EAU45111.1"/>
    </source>
</evidence>
<dbReference type="HOGENOM" id="CLU_2167643_0_0_5"/>
<dbReference type="Proteomes" id="UP000006230">
    <property type="component" value="Unassembled WGS sequence"/>
</dbReference>
<dbReference type="eggNOG" id="ENOG5032ZEH">
    <property type="taxonomic scope" value="Bacteria"/>
</dbReference>
<dbReference type="SUPFAM" id="SSF101386">
    <property type="entry name" value="all-alpha NTP pyrophosphatases"/>
    <property type="match status" value="1"/>
</dbReference>
<dbReference type="InterPro" id="IPR025984">
    <property type="entry name" value="DCTPP"/>
</dbReference>
<dbReference type="Gene3D" id="1.10.287.1080">
    <property type="entry name" value="MazG-like"/>
    <property type="match status" value="1"/>
</dbReference>
<comment type="caution">
    <text evidence="1">The sequence shown here is derived from an EMBL/GenBank/DDBJ whole genome shotgun (WGS) entry which is preliminary data.</text>
</comment>
<dbReference type="STRING" id="314265.R2601_23031"/>